<accession>A0ABD2ZAX5</accession>
<protein>
    <recommendedName>
        <fullName evidence="3">Reverse transcriptase</fullName>
    </recommendedName>
</protein>
<keyword evidence="2" id="KW-1185">Reference proteome</keyword>
<evidence type="ECO:0008006" key="3">
    <source>
        <dbReference type="Google" id="ProtNLM"/>
    </source>
</evidence>
<dbReference type="PANTHER" id="PTHR46238:SF8">
    <property type="entry name" value="ENDONUCLEASE_EXONUCLEASE_PHOSPHATASE DOMAIN-CONTAINING PROTEIN"/>
    <property type="match status" value="1"/>
</dbReference>
<dbReference type="EMBL" id="JBJUIK010000010">
    <property type="protein sequence ID" value="KAL3516621.1"/>
    <property type="molecule type" value="Genomic_DNA"/>
</dbReference>
<dbReference type="PANTHER" id="PTHR46238">
    <property type="entry name" value="REVERSE TRANSCRIPTASE DOMAIN-CONTAINING PROTEIN"/>
    <property type="match status" value="1"/>
</dbReference>
<evidence type="ECO:0000313" key="1">
    <source>
        <dbReference type="EMBL" id="KAL3516621.1"/>
    </source>
</evidence>
<organism evidence="1 2">
    <name type="scientific">Cinchona calisaya</name>
    <dbReference type="NCBI Taxonomy" id="153742"/>
    <lineage>
        <taxon>Eukaryota</taxon>
        <taxon>Viridiplantae</taxon>
        <taxon>Streptophyta</taxon>
        <taxon>Embryophyta</taxon>
        <taxon>Tracheophyta</taxon>
        <taxon>Spermatophyta</taxon>
        <taxon>Magnoliopsida</taxon>
        <taxon>eudicotyledons</taxon>
        <taxon>Gunneridae</taxon>
        <taxon>Pentapetalae</taxon>
        <taxon>asterids</taxon>
        <taxon>lamiids</taxon>
        <taxon>Gentianales</taxon>
        <taxon>Rubiaceae</taxon>
        <taxon>Cinchonoideae</taxon>
        <taxon>Cinchoneae</taxon>
        <taxon>Cinchona</taxon>
    </lineage>
</organism>
<name>A0ABD2ZAX5_9GENT</name>
<reference evidence="1 2" key="1">
    <citation type="submission" date="2024-11" db="EMBL/GenBank/DDBJ databases">
        <title>A near-complete genome assembly of Cinchona calisaya.</title>
        <authorList>
            <person name="Lian D.C."/>
            <person name="Zhao X.W."/>
            <person name="Wei L."/>
        </authorList>
    </citation>
    <scope>NUCLEOTIDE SEQUENCE [LARGE SCALE GENOMIC DNA]</scope>
    <source>
        <tissue evidence="1">Nenye</tissue>
    </source>
</reference>
<dbReference type="AlphaFoldDB" id="A0ABD2ZAX5"/>
<comment type="caution">
    <text evidence="1">The sequence shown here is derived from an EMBL/GenBank/DDBJ whole genome shotgun (WGS) entry which is preliminary data.</text>
</comment>
<gene>
    <name evidence="1" type="ORF">ACH5RR_023523</name>
</gene>
<proteinExistence type="predicted"/>
<evidence type="ECO:0000313" key="2">
    <source>
        <dbReference type="Proteomes" id="UP001630127"/>
    </source>
</evidence>
<dbReference type="Proteomes" id="UP001630127">
    <property type="component" value="Unassembled WGS sequence"/>
</dbReference>
<sequence length="144" mass="16942">MKQKMGVNAKLEVWTETLEAKGFRISRSKTKYIEFNFSKGARRNGIGVSIRDQEIPISENFKYLGLVLQSNGGIHRDVTHRLQARWTKWRMASEILCDRKIPLRLEGKFYRTAIRPAMLYGSKCWIVNHTHEQKMKVAEMRMLR</sequence>